<dbReference type="Proteomes" id="UP001056035">
    <property type="component" value="Chromosome"/>
</dbReference>
<organism evidence="2 3">
    <name type="scientific">Paraconexibacter antarcticus</name>
    <dbReference type="NCBI Taxonomy" id="2949664"/>
    <lineage>
        <taxon>Bacteria</taxon>
        <taxon>Bacillati</taxon>
        <taxon>Actinomycetota</taxon>
        <taxon>Thermoleophilia</taxon>
        <taxon>Solirubrobacterales</taxon>
        <taxon>Paraconexibacteraceae</taxon>
        <taxon>Paraconexibacter</taxon>
    </lineage>
</organism>
<evidence type="ECO:0000313" key="2">
    <source>
        <dbReference type="EMBL" id="UTI65970.1"/>
    </source>
</evidence>
<dbReference type="SUPFAM" id="SSF54593">
    <property type="entry name" value="Glyoxalase/Bleomycin resistance protein/Dihydroxybiphenyl dioxygenase"/>
    <property type="match status" value="1"/>
</dbReference>
<dbReference type="InterPro" id="IPR004360">
    <property type="entry name" value="Glyas_Fos-R_dOase_dom"/>
</dbReference>
<protein>
    <submittedName>
        <fullName evidence="2">VOC family protein</fullName>
    </submittedName>
</protein>
<dbReference type="PANTHER" id="PTHR35006:SF4">
    <property type="entry name" value="BLR7706 PROTEIN"/>
    <property type="match status" value="1"/>
</dbReference>
<feature type="domain" description="VOC" evidence="1">
    <location>
        <begin position="1"/>
        <end position="123"/>
    </location>
</feature>
<dbReference type="InterPro" id="IPR029068">
    <property type="entry name" value="Glyas_Bleomycin-R_OHBP_Dase"/>
</dbReference>
<dbReference type="CDD" id="cd07262">
    <property type="entry name" value="VOC_like"/>
    <property type="match status" value="1"/>
</dbReference>
<dbReference type="InterPro" id="IPR037523">
    <property type="entry name" value="VOC_core"/>
</dbReference>
<dbReference type="Pfam" id="PF00903">
    <property type="entry name" value="Glyoxalase"/>
    <property type="match status" value="1"/>
</dbReference>
<dbReference type="PANTHER" id="PTHR35006">
    <property type="entry name" value="GLYOXALASE FAMILY PROTEIN (AFU_ORTHOLOGUE AFUA_5G14830)"/>
    <property type="match status" value="1"/>
</dbReference>
<sequence>MFDHIGLEVSDLARSAAFYDAIMHRLGGRRMHESPRAIAYGRTRASLWIVERGGAVPQAGAASWGHVALTAVGKAAVDAAYEAGIAAGGTDDGPPGPRPQYGSRYYAAYLCDPDGVRVEVVAGAH</sequence>
<reference evidence="2 3" key="1">
    <citation type="submission" date="2022-06" db="EMBL/GenBank/DDBJ databases">
        <title>Paraconexibacter antarcticus.</title>
        <authorList>
            <person name="Kim C.S."/>
        </authorList>
    </citation>
    <scope>NUCLEOTIDE SEQUENCE [LARGE SCALE GENOMIC DNA]</scope>
    <source>
        <strain evidence="2 3">02-257</strain>
    </source>
</reference>
<dbReference type="PROSITE" id="PS51819">
    <property type="entry name" value="VOC"/>
    <property type="match status" value="1"/>
</dbReference>
<evidence type="ECO:0000259" key="1">
    <source>
        <dbReference type="PROSITE" id="PS51819"/>
    </source>
</evidence>
<gene>
    <name evidence="2" type="ORF">NBH00_07115</name>
</gene>
<name>A0ABY5DZE5_9ACTN</name>
<dbReference type="EMBL" id="CP098502">
    <property type="protein sequence ID" value="UTI65970.1"/>
    <property type="molecule type" value="Genomic_DNA"/>
</dbReference>
<keyword evidence="3" id="KW-1185">Reference proteome</keyword>
<proteinExistence type="predicted"/>
<evidence type="ECO:0000313" key="3">
    <source>
        <dbReference type="Proteomes" id="UP001056035"/>
    </source>
</evidence>
<accession>A0ABY5DZE5</accession>
<dbReference type="Gene3D" id="3.10.180.10">
    <property type="entry name" value="2,3-Dihydroxybiphenyl 1,2-Dioxygenase, domain 1"/>
    <property type="match status" value="1"/>
</dbReference>
<dbReference type="RefSeq" id="WP_254572648.1">
    <property type="nucleotide sequence ID" value="NZ_CP098502.1"/>
</dbReference>